<evidence type="ECO:0000313" key="2">
    <source>
        <dbReference type="EMBL" id="KAJ7344644.1"/>
    </source>
</evidence>
<keyword evidence="3" id="KW-1185">Reference proteome</keyword>
<evidence type="ECO:0000259" key="1">
    <source>
        <dbReference type="Pfam" id="PF17919"/>
    </source>
</evidence>
<organism evidence="2 3">
    <name type="scientific">Phrynocephalus forsythii</name>
    <dbReference type="NCBI Taxonomy" id="171643"/>
    <lineage>
        <taxon>Eukaryota</taxon>
        <taxon>Metazoa</taxon>
        <taxon>Chordata</taxon>
        <taxon>Craniata</taxon>
        <taxon>Vertebrata</taxon>
        <taxon>Euteleostomi</taxon>
        <taxon>Lepidosauria</taxon>
        <taxon>Squamata</taxon>
        <taxon>Bifurcata</taxon>
        <taxon>Unidentata</taxon>
        <taxon>Episquamata</taxon>
        <taxon>Toxicofera</taxon>
        <taxon>Iguania</taxon>
        <taxon>Acrodonta</taxon>
        <taxon>Agamidae</taxon>
        <taxon>Agaminae</taxon>
        <taxon>Phrynocephalus</taxon>
    </lineage>
</organism>
<dbReference type="EMBL" id="JAPFRF010000001">
    <property type="protein sequence ID" value="KAJ7344644.1"/>
    <property type="molecule type" value="Genomic_DNA"/>
</dbReference>
<dbReference type="InterPro" id="IPR041577">
    <property type="entry name" value="RT_RNaseH_2"/>
</dbReference>
<protein>
    <recommendedName>
        <fullName evidence="1">Reverse transcriptase/retrotransposon-derived protein RNase H-like domain-containing protein</fullName>
    </recommendedName>
</protein>
<proteinExistence type="predicted"/>
<comment type="caution">
    <text evidence="2">The sequence shown here is derived from an EMBL/GenBank/DDBJ whole genome shotgun (WGS) entry which is preliminary data.</text>
</comment>
<reference evidence="2" key="1">
    <citation type="journal article" date="2023" name="DNA Res.">
        <title>Chromosome-level genome assembly of Phrynocephalus forsythii using third-generation DNA sequencing and Hi-C analysis.</title>
        <authorList>
            <person name="Qi Y."/>
            <person name="Zhao W."/>
            <person name="Zhao Y."/>
            <person name="Niu C."/>
            <person name="Cao S."/>
            <person name="Zhang Y."/>
        </authorList>
    </citation>
    <scope>NUCLEOTIDE SEQUENCE</scope>
    <source>
        <tissue evidence="2">Muscle</tissue>
    </source>
</reference>
<dbReference type="AlphaFoldDB" id="A0A9Q0Y5L7"/>
<dbReference type="SUPFAM" id="SSF56672">
    <property type="entry name" value="DNA/RNA polymerases"/>
    <property type="match status" value="1"/>
</dbReference>
<dbReference type="InterPro" id="IPR043502">
    <property type="entry name" value="DNA/RNA_pol_sf"/>
</dbReference>
<feature type="domain" description="Reverse transcriptase/retrotransposon-derived protein RNase H-like" evidence="1">
    <location>
        <begin position="5"/>
        <end position="59"/>
    </location>
</feature>
<dbReference type="Pfam" id="PF17919">
    <property type="entry name" value="RT_RNaseH_2"/>
    <property type="match status" value="1"/>
</dbReference>
<name>A0A9Q0Y5L7_9SAUR</name>
<evidence type="ECO:0000313" key="3">
    <source>
        <dbReference type="Proteomes" id="UP001142489"/>
    </source>
</evidence>
<dbReference type="Proteomes" id="UP001142489">
    <property type="component" value="Unassembled WGS sequence"/>
</dbReference>
<gene>
    <name evidence="2" type="ORF">JRQ81_000594</name>
</gene>
<accession>A0A9Q0Y5L7</accession>
<sequence length="77" mass="8717">MSAWQQSFDALKESLMIGPVLVAPNYDLEFMFFMNMVNTRIGVLLCQTGDDDSLHLVIFEKEVSILADIQHSIDPNL</sequence>
<dbReference type="OrthoDB" id="9906959at2759"/>